<protein>
    <submittedName>
        <fullName evidence="2">Uncharacterized protein</fullName>
    </submittedName>
</protein>
<evidence type="ECO:0000313" key="2">
    <source>
        <dbReference type="EMBL" id="VTE38182.1"/>
    </source>
</evidence>
<dbReference type="AlphaFoldDB" id="A0A264S634"/>
<keyword evidence="1" id="KW-0472">Membrane</keyword>
<evidence type="ECO:0000313" key="3">
    <source>
        <dbReference type="Proteomes" id="UP000310997"/>
    </source>
</evidence>
<name>A0A264S634_STREE</name>
<reference evidence="2 3" key="1">
    <citation type="submission" date="2019-04" db="EMBL/GenBank/DDBJ databases">
        <authorList>
            <consortium name="Pathogen Informatics"/>
        </authorList>
    </citation>
    <scope>NUCLEOTIDE SEQUENCE [LARGE SCALE GENOMIC DNA]</scope>
    <source>
        <strain evidence="2 3">GPSC559</strain>
    </source>
</reference>
<keyword evidence="1" id="KW-1133">Transmembrane helix</keyword>
<feature type="transmembrane region" description="Helical" evidence="1">
    <location>
        <begin position="40"/>
        <end position="58"/>
    </location>
</feature>
<sequence length="73" mass="8166">MLKNFCQNAFISLYFIVSLLGGFSAQVDLKSFSPYQSMKIALLLGVTLILLQLPIMFAKLLEALKTKKGETHE</sequence>
<dbReference type="Proteomes" id="UP000310997">
    <property type="component" value="Unassembled WGS sequence"/>
</dbReference>
<gene>
    <name evidence="2" type="ORF">SAMEA4038883_00934</name>
</gene>
<proteinExistence type="predicted"/>
<dbReference type="EMBL" id="CABDLL010000006">
    <property type="protein sequence ID" value="VTE38182.1"/>
    <property type="molecule type" value="Genomic_DNA"/>
</dbReference>
<keyword evidence="1" id="KW-0812">Transmembrane</keyword>
<evidence type="ECO:0000256" key="1">
    <source>
        <dbReference type="SAM" id="Phobius"/>
    </source>
</evidence>
<organism evidence="2 3">
    <name type="scientific">Streptococcus pneumoniae</name>
    <dbReference type="NCBI Taxonomy" id="1313"/>
    <lineage>
        <taxon>Bacteria</taxon>
        <taxon>Bacillati</taxon>
        <taxon>Bacillota</taxon>
        <taxon>Bacilli</taxon>
        <taxon>Lactobacillales</taxon>
        <taxon>Streptococcaceae</taxon>
        <taxon>Streptococcus</taxon>
    </lineage>
</organism>
<accession>A0A264S634</accession>
<dbReference type="RefSeq" id="WP_000916559.1">
    <property type="nucleotide sequence ID" value="NZ_AP026930.1"/>
</dbReference>